<dbReference type="AlphaFoldDB" id="A0A372ZL11"/>
<protein>
    <submittedName>
        <fullName evidence="1">Uncharacterized protein</fullName>
    </submittedName>
</protein>
<organism evidence="1 2">
    <name type="scientific">Kitasatospora xanthocidica</name>
    <dbReference type="NCBI Taxonomy" id="83382"/>
    <lineage>
        <taxon>Bacteria</taxon>
        <taxon>Bacillati</taxon>
        <taxon>Actinomycetota</taxon>
        <taxon>Actinomycetes</taxon>
        <taxon>Kitasatosporales</taxon>
        <taxon>Streptomycetaceae</taxon>
        <taxon>Kitasatospora</taxon>
    </lineage>
</organism>
<evidence type="ECO:0000313" key="1">
    <source>
        <dbReference type="EMBL" id="RGD56526.1"/>
    </source>
</evidence>
<name>A0A372ZL11_9ACTN</name>
<sequence>MIYRPGRHPMLPTDPRIRYYTEDHISALLEEVVERGREFGLIFPSIGTDRTMDGRVLVRFNTAPASTLLNLLTLLLDAERRASCDT</sequence>
<evidence type="ECO:0000313" key="2">
    <source>
        <dbReference type="Proteomes" id="UP000263377"/>
    </source>
</evidence>
<dbReference type="EMBL" id="QVIG01000001">
    <property type="protein sequence ID" value="RGD56526.1"/>
    <property type="molecule type" value="Genomic_DNA"/>
</dbReference>
<accession>A0A372ZL11</accession>
<reference evidence="1 2" key="1">
    <citation type="submission" date="2018-08" db="EMBL/GenBank/DDBJ databases">
        <title>Diversity &amp; Physiological Properties of Lignin-Decomposing Actinobacteria from Soil.</title>
        <authorList>
            <person name="Roh S.G."/>
            <person name="Kim S.B."/>
        </authorList>
    </citation>
    <scope>NUCLEOTIDE SEQUENCE [LARGE SCALE GENOMIC DNA]</scope>
    <source>
        <strain evidence="1 2">MMS17-GH009</strain>
    </source>
</reference>
<gene>
    <name evidence="1" type="ORF">DR950_00820</name>
</gene>
<keyword evidence="2" id="KW-1185">Reference proteome</keyword>
<dbReference type="RefSeq" id="WP_117484994.1">
    <property type="nucleotide sequence ID" value="NZ_QVIG01000001.1"/>
</dbReference>
<comment type="caution">
    <text evidence="1">The sequence shown here is derived from an EMBL/GenBank/DDBJ whole genome shotgun (WGS) entry which is preliminary data.</text>
</comment>
<proteinExistence type="predicted"/>
<dbReference type="Proteomes" id="UP000263377">
    <property type="component" value="Unassembled WGS sequence"/>
</dbReference>